<feature type="domain" description="SET" evidence="9">
    <location>
        <begin position="454"/>
        <end position="570"/>
    </location>
</feature>
<feature type="compositionally biased region" description="Basic and acidic residues" evidence="8">
    <location>
        <begin position="181"/>
        <end position="190"/>
    </location>
</feature>
<evidence type="ECO:0000256" key="5">
    <source>
        <dbReference type="ARBA" id="ARBA00022679"/>
    </source>
</evidence>
<evidence type="ECO:0000259" key="9">
    <source>
        <dbReference type="PROSITE" id="PS50280"/>
    </source>
</evidence>
<keyword evidence="5" id="KW-0808">Transferase</keyword>
<dbReference type="PROSITE" id="PS51215">
    <property type="entry name" value="AWS"/>
    <property type="match status" value="1"/>
</dbReference>
<accession>A0A381L414</accession>
<feature type="compositionally biased region" description="Polar residues" evidence="8">
    <location>
        <begin position="151"/>
        <end position="164"/>
    </location>
</feature>
<dbReference type="InterPro" id="IPR003616">
    <property type="entry name" value="Post-SET_dom"/>
</dbReference>
<dbReference type="InterPro" id="IPR050777">
    <property type="entry name" value="SET2_Histone-Lys_MeTrsfase"/>
</dbReference>
<organism evidence="12">
    <name type="scientific">Blumeria graminis f. sp. tritici 96224</name>
    <dbReference type="NCBI Taxonomy" id="1268274"/>
    <lineage>
        <taxon>Eukaryota</taxon>
        <taxon>Fungi</taxon>
        <taxon>Dikarya</taxon>
        <taxon>Ascomycota</taxon>
        <taxon>Pezizomycotina</taxon>
        <taxon>Leotiomycetes</taxon>
        <taxon>Erysiphales</taxon>
        <taxon>Erysiphaceae</taxon>
        <taxon>Blumeria</taxon>
    </lineage>
</organism>
<sequence length="774" mass="87146">MLPSILGLITSPSTELSSKIIQSPSGTSIDSAISIRSTDGYSDTTISSLPTSVNEVVSEKASTRVNEMEAMNDYSDSMRSSTRARKSTTSYNITMLSRTAIEALERVEQNLTVIGVSQEPNRYKSIGTSNNSISAIKTPSTRSQRERPISSFETSDKYAQQSSGAKARSAPRNMGANISHKVQDSVERRLTRSSGQKSEIKAIMLPVLAKRDRRKSEGSNRKKNVNRELNNLIDSNEFAKIDTEPVIHEVWSNGKLVVENNSQEREKSRRNNSSRRSIEDSVPPRTNSVCGEGKIWLSKGLYAGQDWSSDRFVRGSGTKNGGKSTDDQYIPNRSFPLPMWYGRRLLEFGRDFKLPFDVCSPLPPGQPQPDEWRKATKNRFIGDAGALWKVSKFSYSTSSKCVCKSENGCGEDCQNRIMFYECDDSNCAVGSKYCTNRAFAELQERRKAGGKYRVGVEVIKTADRGYGVRSNRCFEPHQIIVEYTGEIITEDECDRRMNEDYKDNDCYYLMSFDQSMIIDATKGSIARFVNHSCKPNCRMVKWIVGGNPRMALFAGDEPIMTGDELTYDYKFDPFSSKNIQQCRCGSNNCRGVLGPRLKDSRLARDFTKDCTLISNSSAKIGKRKIMESPTEKDINNTRTPKRKKIENDSDQKLYLPDFTADFKNNIEKIEINSNSKPSQAKFSIGVRQTIQTKDEVGGGRKSYSQNLNTKTDTSDTSQRDIFPKDSNHTERKLRFARKTTKEAPGRNKRTSVGTSERVKGSYRLKSRSLRSFNK</sequence>
<evidence type="ECO:0000256" key="4">
    <source>
        <dbReference type="ARBA" id="ARBA00022603"/>
    </source>
</evidence>
<feature type="domain" description="AWS" evidence="11">
    <location>
        <begin position="396"/>
        <end position="443"/>
    </location>
</feature>
<keyword evidence="4" id="KW-0489">Methyltransferase</keyword>
<feature type="compositionally biased region" description="Polar residues" evidence="8">
    <location>
        <begin position="702"/>
        <end position="716"/>
    </location>
</feature>
<comment type="subcellular location">
    <subcellularLocation>
        <location evidence="2">Chromosome</location>
    </subcellularLocation>
    <subcellularLocation>
        <location evidence="1">Nucleus</location>
    </subcellularLocation>
</comment>
<dbReference type="Gene3D" id="2.170.270.10">
    <property type="entry name" value="SET domain"/>
    <property type="match status" value="1"/>
</dbReference>
<evidence type="ECO:0000256" key="2">
    <source>
        <dbReference type="ARBA" id="ARBA00004286"/>
    </source>
</evidence>
<protein>
    <submittedName>
        <fullName evidence="12">Bgt-4276</fullName>
    </submittedName>
</protein>
<evidence type="ECO:0000256" key="3">
    <source>
        <dbReference type="ARBA" id="ARBA00022454"/>
    </source>
</evidence>
<dbReference type="EMBL" id="UIGY01000028">
    <property type="protein sequence ID" value="SUZ08664.1"/>
    <property type="molecule type" value="Genomic_DNA"/>
</dbReference>
<dbReference type="FunFam" id="2.170.270.10:FF:000037">
    <property type="entry name" value="Histone-lysine N-methyltransferase"/>
    <property type="match status" value="1"/>
</dbReference>
<dbReference type="InterPro" id="IPR001214">
    <property type="entry name" value="SET_dom"/>
</dbReference>
<dbReference type="PROSITE" id="PS50868">
    <property type="entry name" value="POST_SET"/>
    <property type="match status" value="1"/>
</dbReference>
<dbReference type="SMART" id="SM00317">
    <property type="entry name" value="SET"/>
    <property type="match status" value="1"/>
</dbReference>
<gene>
    <name evidence="12" type="ORF">BGT96224V2_LOCUS1877</name>
</gene>
<dbReference type="PROSITE" id="PS50280">
    <property type="entry name" value="SET"/>
    <property type="match status" value="1"/>
</dbReference>
<evidence type="ECO:0000256" key="1">
    <source>
        <dbReference type="ARBA" id="ARBA00004123"/>
    </source>
</evidence>
<dbReference type="SMART" id="SM00508">
    <property type="entry name" value="PostSET"/>
    <property type="match status" value="1"/>
</dbReference>
<feature type="compositionally biased region" description="Polar residues" evidence="8">
    <location>
        <begin position="126"/>
        <end position="142"/>
    </location>
</feature>
<evidence type="ECO:0000313" key="12">
    <source>
        <dbReference type="EMBL" id="SUZ08664.1"/>
    </source>
</evidence>
<keyword evidence="7" id="KW-0539">Nucleus</keyword>
<feature type="compositionally biased region" description="Basic and acidic residues" evidence="8">
    <location>
        <begin position="717"/>
        <end position="745"/>
    </location>
</feature>
<dbReference type="GO" id="GO:0042054">
    <property type="term" value="F:histone methyltransferase activity"/>
    <property type="evidence" value="ECO:0007669"/>
    <property type="project" value="InterPro"/>
</dbReference>
<proteinExistence type="predicted"/>
<dbReference type="AlphaFoldDB" id="A0A381L414"/>
<evidence type="ECO:0000259" key="10">
    <source>
        <dbReference type="PROSITE" id="PS50868"/>
    </source>
</evidence>
<feature type="region of interest" description="Disordered" evidence="8">
    <location>
        <begin position="125"/>
        <end position="202"/>
    </location>
</feature>
<name>A0A381L414_BLUGR</name>
<dbReference type="InterPro" id="IPR046341">
    <property type="entry name" value="SET_dom_sf"/>
</dbReference>
<evidence type="ECO:0000256" key="6">
    <source>
        <dbReference type="ARBA" id="ARBA00022691"/>
    </source>
</evidence>
<feature type="region of interest" description="Disordered" evidence="8">
    <location>
        <begin position="261"/>
        <end position="289"/>
    </location>
</feature>
<evidence type="ECO:0000256" key="8">
    <source>
        <dbReference type="SAM" id="MobiDB-lite"/>
    </source>
</evidence>
<keyword evidence="6" id="KW-0949">S-adenosyl-L-methionine</keyword>
<dbReference type="GO" id="GO:0005694">
    <property type="term" value="C:chromosome"/>
    <property type="evidence" value="ECO:0007669"/>
    <property type="project" value="UniProtKB-SubCell"/>
</dbReference>
<feature type="domain" description="Post-SET" evidence="10">
    <location>
        <begin position="578"/>
        <end position="594"/>
    </location>
</feature>
<dbReference type="GO" id="GO:0005634">
    <property type="term" value="C:nucleus"/>
    <property type="evidence" value="ECO:0007669"/>
    <property type="project" value="UniProtKB-SubCell"/>
</dbReference>
<keyword evidence="3" id="KW-0158">Chromosome</keyword>
<dbReference type="Pfam" id="PF00856">
    <property type="entry name" value="SET"/>
    <property type="match status" value="1"/>
</dbReference>
<dbReference type="SMART" id="SM00570">
    <property type="entry name" value="AWS"/>
    <property type="match status" value="1"/>
</dbReference>
<dbReference type="OrthoDB" id="422362at2759"/>
<dbReference type="GO" id="GO:0032259">
    <property type="term" value="P:methylation"/>
    <property type="evidence" value="ECO:0007669"/>
    <property type="project" value="UniProtKB-KW"/>
</dbReference>
<evidence type="ECO:0000259" key="11">
    <source>
        <dbReference type="PROSITE" id="PS51215"/>
    </source>
</evidence>
<dbReference type="Pfam" id="PF17907">
    <property type="entry name" value="AWS"/>
    <property type="match status" value="1"/>
</dbReference>
<feature type="compositionally biased region" description="Basic residues" evidence="8">
    <location>
        <begin position="760"/>
        <end position="774"/>
    </location>
</feature>
<dbReference type="InterPro" id="IPR006560">
    <property type="entry name" value="AWS_dom"/>
</dbReference>
<feature type="region of interest" description="Disordered" evidence="8">
    <location>
        <begin position="627"/>
        <end position="648"/>
    </location>
</feature>
<dbReference type="SUPFAM" id="SSF82199">
    <property type="entry name" value="SET domain"/>
    <property type="match status" value="1"/>
</dbReference>
<reference evidence="12" key="1">
    <citation type="submission" date="2018-07" db="EMBL/GenBank/DDBJ databases">
        <authorList>
            <person name="Quirk P.G."/>
            <person name="Krulwich T.A."/>
        </authorList>
    </citation>
    <scope>NUCLEOTIDE SEQUENCE</scope>
    <source>
        <strain evidence="12">96224</strain>
    </source>
</reference>
<dbReference type="PANTHER" id="PTHR22884">
    <property type="entry name" value="SET DOMAIN PROTEINS"/>
    <property type="match status" value="1"/>
</dbReference>
<feature type="region of interest" description="Disordered" evidence="8">
    <location>
        <begin position="691"/>
        <end position="774"/>
    </location>
</feature>
<evidence type="ECO:0000256" key="7">
    <source>
        <dbReference type="ARBA" id="ARBA00023242"/>
    </source>
</evidence>